<dbReference type="PANTHER" id="PTHR10948:SF23">
    <property type="entry name" value="TRANSPOSASE INSI FOR INSERTION SEQUENCE ELEMENT IS30A-RELATED"/>
    <property type="match status" value="1"/>
</dbReference>
<dbReference type="Proteomes" id="UP000559117">
    <property type="component" value="Unassembled WGS sequence"/>
</dbReference>
<organism evidence="2 3">
    <name type="scientific">Pectinatus brassicae</name>
    <dbReference type="NCBI Taxonomy" id="862415"/>
    <lineage>
        <taxon>Bacteria</taxon>
        <taxon>Bacillati</taxon>
        <taxon>Bacillota</taxon>
        <taxon>Negativicutes</taxon>
        <taxon>Selenomonadales</taxon>
        <taxon>Selenomonadaceae</taxon>
        <taxon>Pectinatus</taxon>
    </lineage>
</organism>
<reference evidence="2 3" key="1">
    <citation type="submission" date="2020-08" db="EMBL/GenBank/DDBJ databases">
        <title>Genomic Encyclopedia of Type Strains, Phase IV (KMG-IV): sequencing the most valuable type-strain genomes for metagenomic binning, comparative biology and taxonomic classification.</title>
        <authorList>
            <person name="Goeker M."/>
        </authorList>
    </citation>
    <scope>NUCLEOTIDE SEQUENCE [LARGE SCALE GENOMIC DNA]</scope>
    <source>
        <strain evidence="2 3">DSM 24661</strain>
    </source>
</reference>
<dbReference type="GO" id="GO:0004803">
    <property type="term" value="F:transposase activity"/>
    <property type="evidence" value="ECO:0007669"/>
    <property type="project" value="TreeGrafter"/>
</dbReference>
<sequence>MRRGTVSRKPGRGRPPIYLAKRGHNVYKHNRKACHKPHKLDTCKSFVKWVVNAFHFNEWSIDACVRYARVNQLFSKSKMLSTKTMYNELRKGKLPITMFDVPYVLTRRRKKKYYRINKRLKGRSIEQRPKIVDENSQFGHWEIDTVVGKRKGHEEVILSLIERVTNNYFAFKISGKTSNAVNKTMEKLRETYGSKFNKVFKTITADNGSEFEKLAAIEKWGTKVYFTHPYSSYERAKNERHNGMLRKFVPKGVSIKCFRSEQILSFADKLNGLPRKLLNYKTPEELFDENLDKIYSNQK</sequence>
<feature type="domain" description="Integrase catalytic" evidence="1">
    <location>
        <begin position="125"/>
        <end position="291"/>
    </location>
</feature>
<keyword evidence="3" id="KW-1185">Reference proteome</keyword>
<dbReference type="Gene3D" id="3.30.420.10">
    <property type="entry name" value="Ribonuclease H-like superfamily/Ribonuclease H"/>
    <property type="match status" value="1"/>
</dbReference>
<dbReference type="InterPro" id="IPR051917">
    <property type="entry name" value="Transposase-Integrase"/>
</dbReference>
<dbReference type="InterPro" id="IPR012337">
    <property type="entry name" value="RNaseH-like_sf"/>
</dbReference>
<accession>A0A840UI54</accession>
<dbReference type="SUPFAM" id="SSF53098">
    <property type="entry name" value="Ribonuclease H-like"/>
    <property type="match status" value="1"/>
</dbReference>
<protein>
    <submittedName>
        <fullName evidence="2">IS30 family transposase</fullName>
    </submittedName>
</protein>
<dbReference type="EMBL" id="JACHFH010000048">
    <property type="protein sequence ID" value="MBB5337421.1"/>
    <property type="molecule type" value="Genomic_DNA"/>
</dbReference>
<evidence type="ECO:0000259" key="1">
    <source>
        <dbReference type="PROSITE" id="PS50994"/>
    </source>
</evidence>
<gene>
    <name evidence="2" type="ORF">HNR32_002583</name>
</gene>
<comment type="caution">
    <text evidence="2">The sequence shown here is derived from an EMBL/GenBank/DDBJ whole genome shotgun (WGS) entry which is preliminary data.</text>
</comment>
<dbReference type="InterPro" id="IPR036397">
    <property type="entry name" value="RNaseH_sf"/>
</dbReference>
<dbReference type="InterPro" id="IPR053392">
    <property type="entry name" value="Transposase_IS30-like"/>
</dbReference>
<name>A0A840UI54_9FIRM</name>
<dbReference type="AlphaFoldDB" id="A0A840UI54"/>
<evidence type="ECO:0000313" key="2">
    <source>
        <dbReference type="EMBL" id="MBB5337421.1"/>
    </source>
</evidence>
<dbReference type="PANTHER" id="PTHR10948">
    <property type="entry name" value="TRANSPOSASE"/>
    <property type="match status" value="1"/>
</dbReference>
<dbReference type="NCBIfam" id="NF033563">
    <property type="entry name" value="transpos_IS30"/>
    <property type="match status" value="1"/>
</dbReference>
<dbReference type="GO" id="GO:0003676">
    <property type="term" value="F:nucleic acid binding"/>
    <property type="evidence" value="ECO:0007669"/>
    <property type="project" value="InterPro"/>
</dbReference>
<proteinExistence type="predicted"/>
<dbReference type="GO" id="GO:0005829">
    <property type="term" value="C:cytosol"/>
    <property type="evidence" value="ECO:0007669"/>
    <property type="project" value="TreeGrafter"/>
</dbReference>
<dbReference type="PROSITE" id="PS50994">
    <property type="entry name" value="INTEGRASE"/>
    <property type="match status" value="1"/>
</dbReference>
<dbReference type="GO" id="GO:0032196">
    <property type="term" value="P:transposition"/>
    <property type="evidence" value="ECO:0007669"/>
    <property type="project" value="TreeGrafter"/>
</dbReference>
<dbReference type="GO" id="GO:0015074">
    <property type="term" value="P:DNA integration"/>
    <property type="evidence" value="ECO:0007669"/>
    <property type="project" value="InterPro"/>
</dbReference>
<dbReference type="InterPro" id="IPR001584">
    <property type="entry name" value="Integrase_cat-core"/>
</dbReference>
<evidence type="ECO:0000313" key="3">
    <source>
        <dbReference type="Proteomes" id="UP000559117"/>
    </source>
</evidence>